<gene>
    <name evidence="1" type="ORF">PISMIDRAFT_683152</name>
</gene>
<protein>
    <submittedName>
        <fullName evidence="1">Uncharacterized protein</fullName>
    </submittedName>
</protein>
<dbReference type="Proteomes" id="UP000054018">
    <property type="component" value="Unassembled WGS sequence"/>
</dbReference>
<dbReference type="AlphaFoldDB" id="A0A0C9Y495"/>
<organism evidence="1 2">
    <name type="scientific">Pisolithus microcarpus 441</name>
    <dbReference type="NCBI Taxonomy" id="765257"/>
    <lineage>
        <taxon>Eukaryota</taxon>
        <taxon>Fungi</taxon>
        <taxon>Dikarya</taxon>
        <taxon>Basidiomycota</taxon>
        <taxon>Agaricomycotina</taxon>
        <taxon>Agaricomycetes</taxon>
        <taxon>Agaricomycetidae</taxon>
        <taxon>Boletales</taxon>
        <taxon>Sclerodermatineae</taxon>
        <taxon>Pisolithaceae</taxon>
        <taxon>Pisolithus</taxon>
    </lineage>
</organism>
<name>A0A0C9Y495_9AGAM</name>
<accession>A0A0C9Y495</accession>
<dbReference type="HOGENOM" id="CLU_2776931_0_0_1"/>
<keyword evidence="2" id="KW-1185">Reference proteome</keyword>
<evidence type="ECO:0000313" key="2">
    <source>
        <dbReference type="Proteomes" id="UP000054018"/>
    </source>
</evidence>
<reference evidence="2" key="2">
    <citation type="submission" date="2015-01" db="EMBL/GenBank/DDBJ databases">
        <title>Evolutionary Origins and Diversification of the Mycorrhizal Mutualists.</title>
        <authorList>
            <consortium name="DOE Joint Genome Institute"/>
            <consortium name="Mycorrhizal Genomics Consortium"/>
            <person name="Kohler A."/>
            <person name="Kuo A."/>
            <person name="Nagy L.G."/>
            <person name="Floudas D."/>
            <person name="Copeland A."/>
            <person name="Barry K.W."/>
            <person name="Cichocki N."/>
            <person name="Veneault-Fourrey C."/>
            <person name="LaButti K."/>
            <person name="Lindquist E.A."/>
            <person name="Lipzen A."/>
            <person name="Lundell T."/>
            <person name="Morin E."/>
            <person name="Murat C."/>
            <person name="Riley R."/>
            <person name="Ohm R."/>
            <person name="Sun H."/>
            <person name="Tunlid A."/>
            <person name="Henrissat B."/>
            <person name="Grigoriev I.V."/>
            <person name="Hibbett D.S."/>
            <person name="Martin F."/>
        </authorList>
    </citation>
    <scope>NUCLEOTIDE SEQUENCE [LARGE SCALE GENOMIC DNA]</scope>
    <source>
        <strain evidence="2">441</strain>
    </source>
</reference>
<proteinExistence type="predicted"/>
<evidence type="ECO:0000313" key="1">
    <source>
        <dbReference type="EMBL" id="KIK19480.1"/>
    </source>
</evidence>
<dbReference type="EMBL" id="KN833783">
    <property type="protein sequence ID" value="KIK19480.1"/>
    <property type="molecule type" value="Genomic_DNA"/>
</dbReference>
<sequence>MTIPHLAVAVLGWLHYIRNCCDNQDYSSEFGRPIAMFRDVSVAKSIAGDHVIKRFVARLYPETVVLLVL</sequence>
<reference evidence="1 2" key="1">
    <citation type="submission" date="2014-04" db="EMBL/GenBank/DDBJ databases">
        <authorList>
            <consortium name="DOE Joint Genome Institute"/>
            <person name="Kuo A."/>
            <person name="Kohler A."/>
            <person name="Costa M.D."/>
            <person name="Nagy L.G."/>
            <person name="Floudas D."/>
            <person name="Copeland A."/>
            <person name="Barry K.W."/>
            <person name="Cichocki N."/>
            <person name="Veneault-Fourrey C."/>
            <person name="LaButti K."/>
            <person name="Lindquist E.A."/>
            <person name="Lipzen A."/>
            <person name="Lundell T."/>
            <person name="Morin E."/>
            <person name="Murat C."/>
            <person name="Sun H."/>
            <person name="Tunlid A."/>
            <person name="Henrissat B."/>
            <person name="Grigoriev I.V."/>
            <person name="Hibbett D.S."/>
            <person name="Martin F."/>
            <person name="Nordberg H.P."/>
            <person name="Cantor M.N."/>
            <person name="Hua S.X."/>
        </authorList>
    </citation>
    <scope>NUCLEOTIDE SEQUENCE [LARGE SCALE GENOMIC DNA]</scope>
    <source>
        <strain evidence="1 2">441</strain>
    </source>
</reference>